<dbReference type="Gene3D" id="3.40.50.1580">
    <property type="entry name" value="Nucleoside phosphorylase domain"/>
    <property type="match status" value="1"/>
</dbReference>
<dbReference type="SUPFAM" id="SSF49879">
    <property type="entry name" value="SMAD/FHA domain"/>
    <property type="match status" value="1"/>
</dbReference>
<evidence type="ECO:0000256" key="1">
    <source>
        <dbReference type="ARBA" id="ARBA00005575"/>
    </source>
</evidence>
<feature type="domain" description="FHA" evidence="3">
    <location>
        <begin position="1601"/>
        <end position="1653"/>
    </location>
</feature>
<evidence type="ECO:0000259" key="4">
    <source>
        <dbReference type="PROSITE" id="PS50011"/>
    </source>
</evidence>
<evidence type="ECO:0000313" key="6">
    <source>
        <dbReference type="Proteomes" id="UP000286045"/>
    </source>
</evidence>
<keyword evidence="6" id="KW-1185">Reference proteome</keyword>
<feature type="region of interest" description="Disordered" evidence="2">
    <location>
        <begin position="267"/>
        <end position="333"/>
    </location>
</feature>
<gene>
    <name evidence="5" type="ORF">EKO27_g3172</name>
</gene>
<dbReference type="Proteomes" id="UP000286045">
    <property type="component" value="Unassembled WGS sequence"/>
</dbReference>
<dbReference type="STRING" id="363999.A0A439DC20"/>
<sequence>MLIKDPDRRRAARVGSATQTMDLRDHVYRAAKACSERFDACVASPELREHIIFIRSAQGDYNLWCSAIKATSRGKASLDYRLRNHQDVSEVVCGLLAGLETSLGRWMRRATDILGDTALPVDALEEGPHSPSSTESPASWDAISDEWSNADSAQDQDAPSMDPVMAECMSYVKTTLDQLARVSLAIRKAGNKYRFEKADAELDADAFTEFRKHLASIILRAFPDPEAQGLSAEEKMKRVSDYEVLTPVQKRLVHANILRKHRIEFVTKSRKKGERPPSGDTGLVRDPRRLDETRAPTTSSSTAGSQNSSQVQGPAPSRPSVPDTPKAAPTPSVVLTEAPTATDVASRLNVKHLLSAQTPSKVTNLTRVGSKQAYPKCPKLGLDGLLICPYCDDVLPSSYAKMEQSWKAHVIQDLMPYSCFISECETPYEMYPTTENLLAHVMSKHSSVCWTCSLCRSGDQATGSSLTHTLQDFWSAEAWESHVKKVHSDRIKVAQLSVLAELSKRSVVGPLTCPLCDFSTDAVDSKIDDHILQHLHEFSLRALPESANPIADEGSKASQVSGSLSHVKDVGHEGQHALKYPIISQTQWSADLERLRALYPISSLESLMNRVSSGPAIDFTDSATAEFWGFHLLKVSNILEIIAPSSGGPENIDITHEIITNIIDQTAISIVDSLDWFRKSSPFTHVEALPDMPFTSREEIQDEVEFHLFEQRSILDLDSGHQPKHQPRVVLTGGSGVGKTAIAARLAHQITEERPSCSVFWIDASDTQSVLSAYHSIWIAAGKLGNVASMGTSLVYYLNWVYDSDWVIILDGIDSQTLFYLQLQGWLPSGLRGRLLLTTQDASCLSLLGQATEVLVPPEEQELPFPVTPALPPAKLEDIDVAIICSTLGEYDAIRSLFCRLYPLNFGEADDEPSRTSGNLLNSTRYCAVGHIYGCNAVLALGFEAGNIAAEIRSSFKRIQLALLVGTCSGSPRAADDDSKPLFRGDVVIGNESFHYGLSGPDPLAIIPLNKNVRPLLDIMESNDGLERVQKNTAYFLKKLQASSTLGYYAYPGIAEDKLFKMGYLHKHHGSPKCLCEDDPNDLYRICSEAPFLSCDDLGCDNQLLVGRKTAQRGKQAGSHDGNKALEPSLHYGRIAFISGPRNSRIGPDIFSDLITPLACVMSGPEAVKNLPCVVIQGVLDYAAESHNRAMWTGFAAATAASAAKAILGEYSRLSPWMVPFNKECHFVGRKEILEQILSKIPPGISEDGREPITGLGLERNEKARVVLQATHPLRPQLTAVVGPQGIGKTQVVLQAAHLFRSQHPDCSVFWISARSSDDLNDGFRGIGRRLRVSRISEDNLQPGEDIISRVRLELDRSSAGKWLLIIDDIDHDFPSIMANLAWRPSKPNGSVLFISRHHTHVRLLSVFDEDIITVPTMNGEEAAEMFFTHLRETQLVSKEIMIDLLDQLRYSPLEITRVCAALPASGMSVIEPLQRALVSSRNATTQPEEGEEQPETDQPGQADYRKVKPQPVLTGEKLTTVAPLSDDVEDEAKEGVWGYLVATRKDHGRDPVIVLRKRVVVPGDGIEEASPSDKGKDTGQKPEGERLKTFQSKPSPPGGFLIGRHPDCDLIVDDLIISNRHCLLFPQNRGEEVVALIQDFSSNGTFVNEAIVGRNYQRELKDYDEIAILDRERFVFRYPVTRRKGHFAEVFLCVEMSTGLQYAVKVFTKRPGIEDRSKMEGLQQEIAILLGLSHPNIVSLKDTFNERNAVYLVLDLVPDRELFDLIVKKQKLTEPETRKIFLQLFEAVKYLHDRNVVHRDIKPENIVLSDQDWNLKLLDFGLSKVVGDEDFTTTLCGTPSYVAPEVLSDSESRKYTKAVDIWSLGVVLYICLCGFPPFSDELYSNDFPYTLSQQIKEGRFYYPSPYWDPVGDPALDLIDSMLVVDPVKRFTVGQCMAHPWMTESRSGVLPTPSRRGSRAEGHEALRRGMARERTLLSTINDLDLNDVFDGFDQTSPPQKERGIEVLGPRMVEEPEELQDPK</sequence>
<organism evidence="5 6">
    <name type="scientific">Xylaria grammica</name>
    <dbReference type="NCBI Taxonomy" id="363999"/>
    <lineage>
        <taxon>Eukaryota</taxon>
        <taxon>Fungi</taxon>
        <taxon>Dikarya</taxon>
        <taxon>Ascomycota</taxon>
        <taxon>Pezizomycotina</taxon>
        <taxon>Sordariomycetes</taxon>
        <taxon>Xylariomycetidae</taxon>
        <taxon>Xylariales</taxon>
        <taxon>Xylariaceae</taxon>
        <taxon>Xylaria</taxon>
    </lineage>
</organism>
<dbReference type="GO" id="GO:0009116">
    <property type="term" value="P:nucleoside metabolic process"/>
    <property type="evidence" value="ECO:0007669"/>
    <property type="project" value="InterPro"/>
</dbReference>
<dbReference type="InterPro" id="IPR008984">
    <property type="entry name" value="SMAD_FHA_dom_sf"/>
</dbReference>
<comment type="similarity">
    <text evidence="1">Belongs to the protein kinase superfamily. CAMK Ser/Thr protein kinase family. CHEK2 subfamily.</text>
</comment>
<feature type="region of interest" description="Disordered" evidence="2">
    <location>
        <begin position="1565"/>
        <end position="1599"/>
    </location>
</feature>
<dbReference type="SMART" id="SM00382">
    <property type="entry name" value="AAA"/>
    <property type="match status" value="2"/>
</dbReference>
<dbReference type="InterPro" id="IPR003593">
    <property type="entry name" value="AAA+_ATPase"/>
</dbReference>
<dbReference type="InterPro" id="IPR008271">
    <property type="entry name" value="Ser/Thr_kinase_AS"/>
</dbReference>
<feature type="compositionally biased region" description="Low complexity" evidence="2">
    <location>
        <begin position="297"/>
        <end position="309"/>
    </location>
</feature>
<dbReference type="InterPro" id="IPR035994">
    <property type="entry name" value="Nucleoside_phosphorylase_sf"/>
</dbReference>
<comment type="caution">
    <text evidence="5">The sequence shown here is derived from an EMBL/GenBank/DDBJ whole genome shotgun (WGS) entry which is preliminary data.</text>
</comment>
<dbReference type="SUPFAM" id="SSF52540">
    <property type="entry name" value="P-loop containing nucleoside triphosphate hydrolases"/>
    <property type="match status" value="2"/>
</dbReference>
<dbReference type="CDD" id="cd05117">
    <property type="entry name" value="STKc_CAMK"/>
    <property type="match status" value="1"/>
</dbReference>
<dbReference type="InterPro" id="IPR011009">
    <property type="entry name" value="Kinase-like_dom_sf"/>
</dbReference>
<dbReference type="Pfam" id="PF00498">
    <property type="entry name" value="FHA"/>
    <property type="match status" value="1"/>
</dbReference>
<dbReference type="SUPFAM" id="SSF56112">
    <property type="entry name" value="Protein kinase-like (PK-like)"/>
    <property type="match status" value="1"/>
</dbReference>
<evidence type="ECO:0000259" key="3">
    <source>
        <dbReference type="PROSITE" id="PS50006"/>
    </source>
</evidence>
<feature type="region of interest" description="Disordered" evidence="2">
    <location>
        <begin position="1945"/>
        <end position="1964"/>
    </location>
</feature>
<dbReference type="Gene3D" id="1.10.510.10">
    <property type="entry name" value="Transferase(Phosphotransferase) domain 1"/>
    <property type="match status" value="1"/>
</dbReference>
<dbReference type="InterPro" id="IPR000719">
    <property type="entry name" value="Prot_kinase_dom"/>
</dbReference>
<feature type="region of interest" description="Disordered" evidence="2">
    <location>
        <begin position="1991"/>
        <end position="2022"/>
    </location>
</feature>
<name>A0A439DC20_9PEZI</name>
<reference evidence="5 6" key="1">
    <citation type="submission" date="2018-12" db="EMBL/GenBank/DDBJ databases">
        <title>Draft genome sequence of Xylaria grammica IHI A82.</title>
        <authorList>
            <person name="Buettner E."/>
            <person name="Kellner H."/>
        </authorList>
    </citation>
    <scope>NUCLEOTIDE SEQUENCE [LARGE SCALE GENOMIC DNA]</scope>
    <source>
        <strain evidence="5 6">IHI A82</strain>
    </source>
</reference>
<dbReference type="Gene3D" id="2.60.200.20">
    <property type="match status" value="1"/>
</dbReference>
<evidence type="ECO:0000256" key="2">
    <source>
        <dbReference type="SAM" id="MobiDB-lite"/>
    </source>
</evidence>
<evidence type="ECO:0000313" key="5">
    <source>
        <dbReference type="EMBL" id="RWA11933.1"/>
    </source>
</evidence>
<proteinExistence type="inferred from homology"/>
<dbReference type="GO" id="GO:0004672">
    <property type="term" value="F:protein kinase activity"/>
    <property type="evidence" value="ECO:0007669"/>
    <property type="project" value="InterPro"/>
</dbReference>
<accession>A0A439DC20</accession>
<dbReference type="InterPro" id="IPR000253">
    <property type="entry name" value="FHA_dom"/>
</dbReference>
<dbReference type="GO" id="GO:0005524">
    <property type="term" value="F:ATP binding"/>
    <property type="evidence" value="ECO:0007669"/>
    <property type="project" value="InterPro"/>
</dbReference>
<dbReference type="Pfam" id="PF00069">
    <property type="entry name" value="Pkinase"/>
    <property type="match status" value="1"/>
</dbReference>
<dbReference type="SMART" id="SM00240">
    <property type="entry name" value="FHA"/>
    <property type="match status" value="1"/>
</dbReference>
<dbReference type="SMART" id="SM00220">
    <property type="entry name" value="S_TKc"/>
    <property type="match status" value="1"/>
</dbReference>
<feature type="domain" description="Protein kinase" evidence="4">
    <location>
        <begin position="1677"/>
        <end position="1942"/>
    </location>
</feature>
<dbReference type="FunFam" id="1.10.510.10:FF:001380">
    <property type="entry name" value="Checkpoint kinase 2-like protein"/>
    <property type="match status" value="1"/>
</dbReference>
<dbReference type="EMBL" id="RYZI01000065">
    <property type="protein sequence ID" value="RWA11933.1"/>
    <property type="molecule type" value="Genomic_DNA"/>
</dbReference>
<protein>
    <submittedName>
        <fullName evidence="5">Uncharacterized protein</fullName>
    </submittedName>
</protein>
<dbReference type="PROSITE" id="PS50006">
    <property type="entry name" value="FHA_DOMAIN"/>
    <property type="match status" value="1"/>
</dbReference>
<dbReference type="PROSITE" id="PS00108">
    <property type="entry name" value="PROTEIN_KINASE_ST"/>
    <property type="match status" value="1"/>
</dbReference>
<feature type="region of interest" description="Disordered" evidence="2">
    <location>
        <begin position="1479"/>
        <end position="1512"/>
    </location>
</feature>
<feature type="compositionally biased region" description="Basic and acidic residues" evidence="2">
    <location>
        <begin position="1572"/>
        <end position="1589"/>
    </location>
</feature>
<dbReference type="SUPFAM" id="SSF53167">
    <property type="entry name" value="Purine and uridine phosphorylases"/>
    <property type="match status" value="1"/>
</dbReference>
<feature type="compositionally biased region" description="Basic and acidic residues" evidence="2">
    <location>
        <begin position="283"/>
        <end position="294"/>
    </location>
</feature>
<dbReference type="PROSITE" id="PS50011">
    <property type="entry name" value="PROTEIN_KINASE_DOM"/>
    <property type="match status" value="1"/>
</dbReference>
<dbReference type="PANTHER" id="PTHR24347">
    <property type="entry name" value="SERINE/THREONINE-PROTEIN KINASE"/>
    <property type="match status" value="1"/>
</dbReference>
<dbReference type="Gene3D" id="3.40.50.300">
    <property type="entry name" value="P-loop containing nucleotide triphosphate hydrolases"/>
    <property type="match status" value="2"/>
</dbReference>
<dbReference type="InterPro" id="IPR027417">
    <property type="entry name" value="P-loop_NTPase"/>
</dbReference>